<keyword evidence="4" id="KW-0805">Transcription regulation</keyword>
<keyword evidence="11" id="KW-1185">Reference proteome</keyword>
<dbReference type="AlphaFoldDB" id="A0A7R9Q673"/>
<dbReference type="Gene3D" id="3.30.50.10">
    <property type="entry name" value="Erythroid Transcription Factor GATA-1, subunit A"/>
    <property type="match status" value="2"/>
</dbReference>
<name>A0A7R9Q673_9ACAR</name>
<evidence type="ECO:0000256" key="6">
    <source>
        <dbReference type="ARBA" id="ARBA00023163"/>
    </source>
</evidence>
<dbReference type="PANTHER" id="PTHR24082">
    <property type="entry name" value="NUCLEAR HORMONE RECEPTOR"/>
    <property type="match status" value="1"/>
</dbReference>
<accession>A0A7R9Q673</accession>
<feature type="domain" description="Nuclear receptor" evidence="9">
    <location>
        <begin position="191"/>
        <end position="249"/>
    </location>
</feature>
<keyword evidence="1" id="KW-0479">Metal-binding</keyword>
<organism evidence="10">
    <name type="scientific">Medioppia subpectinata</name>
    <dbReference type="NCBI Taxonomy" id="1979941"/>
    <lineage>
        <taxon>Eukaryota</taxon>
        <taxon>Metazoa</taxon>
        <taxon>Ecdysozoa</taxon>
        <taxon>Arthropoda</taxon>
        <taxon>Chelicerata</taxon>
        <taxon>Arachnida</taxon>
        <taxon>Acari</taxon>
        <taxon>Acariformes</taxon>
        <taxon>Sarcoptiformes</taxon>
        <taxon>Oribatida</taxon>
        <taxon>Brachypylina</taxon>
        <taxon>Oppioidea</taxon>
        <taxon>Oppiidae</taxon>
        <taxon>Medioppia</taxon>
    </lineage>
</organism>
<gene>
    <name evidence="10" type="ORF">OSB1V03_LOCUS14209</name>
</gene>
<dbReference type="GO" id="GO:0030154">
    <property type="term" value="P:cell differentiation"/>
    <property type="evidence" value="ECO:0007669"/>
    <property type="project" value="TreeGrafter"/>
</dbReference>
<dbReference type="PANTHER" id="PTHR24082:SF283">
    <property type="entry name" value="NUCLEAR HORMONE RECEPTOR HR96"/>
    <property type="match status" value="1"/>
</dbReference>
<dbReference type="SMART" id="SM00399">
    <property type="entry name" value="ZnF_C4"/>
    <property type="match status" value="2"/>
</dbReference>
<proteinExistence type="predicted"/>
<dbReference type="InterPro" id="IPR050234">
    <property type="entry name" value="Nuclear_hormone_rcpt_NR1"/>
</dbReference>
<evidence type="ECO:0000313" key="11">
    <source>
        <dbReference type="Proteomes" id="UP000759131"/>
    </source>
</evidence>
<dbReference type="Pfam" id="PF00105">
    <property type="entry name" value="zf-C4"/>
    <property type="match status" value="2"/>
</dbReference>
<keyword evidence="6" id="KW-0804">Transcription</keyword>
<dbReference type="PRINTS" id="PR00047">
    <property type="entry name" value="STROIDFINGER"/>
</dbReference>
<dbReference type="GO" id="GO:0008270">
    <property type="term" value="F:zinc ion binding"/>
    <property type="evidence" value="ECO:0007669"/>
    <property type="project" value="UniProtKB-KW"/>
</dbReference>
<keyword evidence="3" id="KW-0862">Zinc</keyword>
<evidence type="ECO:0000256" key="8">
    <source>
        <dbReference type="ARBA" id="ARBA00023242"/>
    </source>
</evidence>
<evidence type="ECO:0000256" key="3">
    <source>
        <dbReference type="ARBA" id="ARBA00022833"/>
    </source>
</evidence>
<evidence type="ECO:0000256" key="1">
    <source>
        <dbReference type="ARBA" id="ARBA00022723"/>
    </source>
</evidence>
<evidence type="ECO:0000256" key="7">
    <source>
        <dbReference type="ARBA" id="ARBA00023170"/>
    </source>
</evidence>
<reference evidence="10" key="1">
    <citation type="submission" date="2020-11" db="EMBL/GenBank/DDBJ databases">
        <authorList>
            <person name="Tran Van P."/>
        </authorList>
    </citation>
    <scope>NUCLEOTIDE SEQUENCE</scope>
</reference>
<protein>
    <recommendedName>
        <fullName evidence="9">Nuclear receptor domain-containing protein</fullName>
    </recommendedName>
</protein>
<dbReference type="SUPFAM" id="SSF48508">
    <property type="entry name" value="Nuclear receptor ligand-binding domain"/>
    <property type="match status" value="1"/>
</dbReference>
<dbReference type="GO" id="GO:0000122">
    <property type="term" value="P:negative regulation of transcription by RNA polymerase II"/>
    <property type="evidence" value="ECO:0007669"/>
    <property type="project" value="TreeGrafter"/>
</dbReference>
<dbReference type="InterPro" id="IPR013088">
    <property type="entry name" value="Znf_NHR/GATA"/>
</dbReference>
<evidence type="ECO:0000256" key="2">
    <source>
        <dbReference type="ARBA" id="ARBA00022771"/>
    </source>
</evidence>
<feature type="non-terminal residue" evidence="10">
    <location>
        <position position="1"/>
    </location>
</feature>
<dbReference type="PROSITE" id="PS51030">
    <property type="entry name" value="NUCLEAR_REC_DBD_2"/>
    <property type="match status" value="2"/>
</dbReference>
<dbReference type="InterPro" id="IPR001628">
    <property type="entry name" value="Znf_hrmn_rcpt"/>
</dbReference>
<feature type="domain" description="Nuclear receptor" evidence="9">
    <location>
        <begin position="3"/>
        <end position="78"/>
    </location>
</feature>
<dbReference type="GO" id="GO:0000978">
    <property type="term" value="F:RNA polymerase II cis-regulatory region sequence-specific DNA binding"/>
    <property type="evidence" value="ECO:0007669"/>
    <property type="project" value="TreeGrafter"/>
</dbReference>
<dbReference type="GO" id="GO:0004879">
    <property type="term" value="F:nuclear receptor activity"/>
    <property type="evidence" value="ECO:0007669"/>
    <property type="project" value="TreeGrafter"/>
</dbReference>
<evidence type="ECO:0000256" key="5">
    <source>
        <dbReference type="ARBA" id="ARBA00023125"/>
    </source>
</evidence>
<keyword evidence="2" id="KW-0863">Zinc-finger</keyword>
<keyword evidence="8" id="KW-0539">Nucleus</keyword>
<dbReference type="Proteomes" id="UP000759131">
    <property type="component" value="Unassembled WGS sequence"/>
</dbReference>
<dbReference type="OrthoDB" id="6247587at2759"/>
<dbReference type="EMBL" id="OC868013">
    <property type="protein sequence ID" value="CAD7633813.1"/>
    <property type="molecule type" value="Genomic_DNA"/>
</dbReference>
<dbReference type="PROSITE" id="PS00031">
    <property type="entry name" value="NUCLEAR_REC_DBD_1"/>
    <property type="match status" value="2"/>
</dbReference>
<dbReference type="InterPro" id="IPR035500">
    <property type="entry name" value="NHR-like_dom_sf"/>
</dbReference>
<evidence type="ECO:0000256" key="4">
    <source>
        <dbReference type="ARBA" id="ARBA00023015"/>
    </source>
</evidence>
<keyword evidence="7" id="KW-0675">Receptor</keyword>
<keyword evidence="5" id="KW-0238">DNA-binding</keyword>
<evidence type="ECO:0000259" key="9">
    <source>
        <dbReference type="PROSITE" id="PS51030"/>
    </source>
</evidence>
<dbReference type="EMBL" id="CAJPIZ010013438">
    <property type="protein sequence ID" value="CAG2114243.1"/>
    <property type="molecule type" value="Genomic_DNA"/>
</dbReference>
<sequence>MVVKICVVCGDKGRARNFGAFTCESCKSFFRRYGLKEQQLICPSNGKCDINVMTRRMCRNCRLKKCFAVGLKKELIRSDEENHFRKELIKENKLKHKLSDESNNCIDFSVNNSDIDSMFSDTTIDDNFTFNLLDNNSLTISDIEKDLNGFNNICADDKYALMRYGARDQVLIRSLKYYYKEIDDMSDKNFTKICDICLDKARARNFGAITCESCKAFFRRNGLKTEQFICPSNGKCDINVMTRRMCRKCSLNGFNNICADDKYALMKYGTRDLVLIRSLRHYNRETESFITPIDHDHSLQIGLALYEKSALTNVFKAYFEKFLSIWNYNDHIIIDL</sequence>
<dbReference type="SUPFAM" id="SSF57716">
    <property type="entry name" value="Glucocorticoid receptor-like (DNA-binding domain)"/>
    <property type="match status" value="2"/>
</dbReference>
<dbReference type="GO" id="GO:0045944">
    <property type="term" value="P:positive regulation of transcription by RNA polymerase II"/>
    <property type="evidence" value="ECO:0007669"/>
    <property type="project" value="TreeGrafter"/>
</dbReference>
<evidence type="ECO:0000313" key="10">
    <source>
        <dbReference type="EMBL" id="CAD7633813.1"/>
    </source>
</evidence>